<feature type="chain" id="PRO_5045093245" description="Argininosuccinate lyase" evidence="2">
    <location>
        <begin position="23"/>
        <end position="72"/>
    </location>
</feature>
<dbReference type="Proteomes" id="UP001216558">
    <property type="component" value="Unassembled WGS sequence"/>
</dbReference>
<sequence>MRRPLVLAALLVALAACDSAGADAPGGVSKGEAEALDQAAEMLDQRRLPPEALPPDAAPADLTGDTARPNGQ</sequence>
<evidence type="ECO:0000256" key="1">
    <source>
        <dbReference type="SAM" id="MobiDB-lite"/>
    </source>
</evidence>
<accession>A0ABT5JRU3</accession>
<organism evidence="3 4">
    <name type="scientific">Erythrobacter fulvus</name>
    <dbReference type="NCBI Taxonomy" id="2987523"/>
    <lineage>
        <taxon>Bacteria</taxon>
        <taxon>Pseudomonadati</taxon>
        <taxon>Pseudomonadota</taxon>
        <taxon>Alphaproteobacteria</taxon>
        <taxon>Sphingomonadales</taxon>
        <taxon>Erythrobacteraceae</taxon>
        <taxon>Erythrobacter/Porphyrobacter group</taxon>
        <taxon>Erythrobacter</taxon>
    </lineage>
</organism>
<name>A0ABT5JRU3_9SPHN</name>
<evidence type="ECO:0000313" key="3">
    <source>
        <dbReference type="EMBL" id="MDC8755477.1"/>
    </source>
</evidence>
<protein>
    <recommendedName>
        <fullName evidence="5">Argininosuccinate lyase</fullName>
    </recommendedName>
</protein>
<feature type="region of interest" description="Disordered" evidence="1">
    <location>
        <begin position="43"/>
        <end position="72"/>
    </location>
</feature>
<keyword evidence="4" id="KW-1185">Reference proteome</keyword>
<reference evidence="3 4" key="1">
    <citation type="submission" date="2022-10" db="EMBL/GenBank/DDBJ databases">
        <title>Erythrobacter sp. sf7 Genome sequencing.</title>
        <authorList>
            <person name="Park S."/>
        </authorList>
    </citation>
    <scope>NUCLEOTIDE SEQUENCE [LARGE SCALE GENOMIC DNA]</scope>
    <source>
        <strain evidence="4">sf7</strain>
    </source>
</reference>
<feature type="compositionally biased region" description="Low complexity" evidence="1">
    <location>
        <begin position="58"/>
        <end position="72"/>
    </location>
</feature>
<keyword evidence="2" id="KW-0732">Signal</keyword>
<dbReference type="EMBL" id="JAQQXQ010000010">
    <property type="protein sequence ID" value="MDC8755477.1"/>
    <property type="molecule type" value="Genomic_DNA"/>
</dbReference>
<dbReference type="RefSeq" id="WP_273678690.1">
    <property type="nucleotide sequence ID" value="NZ_JAQQXQ010000010.1"/>
</dbReference>
<comment type="caution">
    <text evidence="3">The sequence shown here is derived from an EMBL/GenBank/DDBJ whole genome shotgun (WGS) entry which is preliminary data.</text>
</comment>
<proteinExistence type="predicted"/>
<dbReference type="PROSITE" id="PS51257">
    <property type="entry name" value="PROKAR_LIPOPROTEIN"/>
    <property type="match status" value="1"/>
</dbReference>
<gene>
    <name evidence="3" type="ORF">OIK40_12580</name>
</gene>
<evidence type="ECO:0000256" key="2">
    <source>
        <dbReference type="SAM" id="SignalP"/>
    </source>
</evidence>
<evidence type="ECO:0000313" key="4">
    <source>
        <dbReference type="Proteomes" id="UP001216558"/>
    </source>
</evidence>
<evidence type="ECO:0008006" key="5">
    <source>
        <dbReference type="Google" id="ProtNLM"/>
    </source>
</evidence>
<feature type="signal peptide" evidence="2">
    <location>
        <begin position="1"/>
        <end position="22"/>
    </location>
</feature>